<proteinExistence type="predicted"/>
<evidence type="ECO:0000313" key="3">
    <source>
        <dbReference type="WBParaSite" id="PDA_v2.g24711.t1"/>
    </source>
</evidence>
<evidence type="ECO:0000256" key="1">
    <source>
        <dbReference type="SAM" id="MobiDB-lite"/>
    </source>
</evidence>
<name>A0A914QC09_9BILA</name>
<keyword evidence="2" id="KW-1185">Reference proteome</keyword>
<dbReference type="AlphaFoldDB" id="A0A914QC09"/>
<protein>
    <submittedName>
        <fullName evidence="3">Uncharacterized protein</fullName>
    </submittedName>
</protein>
<feature type="compositionally biased region" description="Polar residues" evidence="1">
    <location>
        <begin position="12"/>
        <end position="21"/>
    </location>
</feature>
<dbReference type="WBParaSite" id="PDA_v2.g24711.t1">
    <property type="protein sequence ID" value="PDA_v2.g24711.t1"/>
    <property type="gene ID" value="PDA_v2.g24711"/>
</dbReference>
<feature type="compositionally biased region" description="Low complexity" evidence="1">
    <location>
        <begin position="22"/>
        <end position="35"/>
    </location>
</feature>
<dbReference type="Proteomes" id="UP000887578">
    <property type="component" value="Unplaced"/>
</dbReference>
<accession>A0A914QC09</accession>
<organism evidence="2 3">
    <name type="scientific">Panagrolaimus davidi</name>
    <dbReference type="NCBI Taxonomy" id="227884"/>
    <lineage>
        <taxon>Eukaryota</taxon>
        <taxon>Metazoa</taxon>
        <taxon>Ecdysozoa</taxon>
        <taxon>Nematoda</taxon>
        <taxon>Chromadorea</taxon>
        <taxon>Rhabditida</taxon>
        <taxon>Tylenchina</taxon>
        <taxon>Panagrolaimomorpha</taxon>
        <taxon>Panagrolaimoidea</taxon>
        <taxon>Panagrolaimidae</taxon>
        <taxon>Panagrolaimus</taxon>
    </lineage>
</organism>
<sequence length="395" mass="45703">MEDIYDEISGITLPSANTTPDSGPLPSPSKKYLSSVTDDMIRDPEKYEGVKTKSIKWDGDDSWPGMREFFKSRLNTRVSTVCDSTTDNNGEEIISIKEEDIERDTTDNDKILRFKYKDINFYFSYSKDDIRYFLCKDCRSISDYLDYYSKSNNCRVQIPIIGYILYDTKTKLFYANPRGPGGETHACQNPDYQHKTPIIVAFYEDRIIKGQEVKHKPEHAAVLEKLRECVPTVENEYGGVFYFIVRLKCYESEYFVSSPNSYVGYTTIETNEQSMFKRFYQHLEDKKYIAKINGTDEIDEMYMIECFRGTTYQAEQLEYLYLAHKDKLEHGGTTLVNINPGLCRNKLIKDLSKPTHPFNKTLIAGLNQMIEHCIKNGDKLCASDVFMSKKKAKAN</sequence>
<reference evidence="3" key="1">
    <citation type="submission" date="2022-11" db="UniProtKB">
        <authorList>
            <consortium name="WormBaseParasite"/>
        </authorList>
    </citation>
    <scope>IDENTIFICATION</scope>
</reference>
<evidence type="ECO:0000313" key="2">
    <source>
        <dbReference type="Proteomes" id="UP000887578"/>
    </source>
</evidence>
<feature type="region of interest" description="Disordered" evidence="1">
    <location>
        <begin position="1"/>
        <end position="35"/>
    </location>
</feature>